<keyword evidence="5" id="KW-0571">Peptide transport</keyword>
<feature type="transmembrane region" description="Helical" evidence="10">
    <location>
        <begin position="277"/>
        <end position="297"/>
    </location>
</feature>
<dbReference type="SUPFAM" id="SSF161098">
    <property type="entry name" value="MetI-like"/>
    <property type="match status" value="1"/>
</dbReference>
<keyword evidence="3" id="KW-1003">Cell membrane</keyword>
<dbReference type="EMBL" id="JBHSHL010000003">
    <property type="protein sequence ID" value="MFC4803744.1"/>
    <property type="molecule type" value="Genomic_DNA"/>
</dbReference>
<sequence>MPVIKNPTIEKMEQNVYQKTREEMTQEELFSFAEFDESQVEKTGYSNYSYWRSTFRAFSKNRVAMFLVSVVIFLVVFTFIQPMLPDQIPYFQVNNNPDTGLPYRNLTPGTQVEISEGRMHTFLLGTNSIGQDLWSGIWAGTRTSLFIGVIVACIEAVIGIFVGILWGYVRKLDFFFTELYNVLDNIPVTIVLILVAYILPPGIPTLILAMSLTGWIGMARFIRNFIMIIRDREYNLASRCLGTKTPRIIFKNLLPYLVSIIMLRMALSIPANIGYEVFITYIGLGLPATVASLGNLINEGRVMMLSPSLRYQLIYPTILLSIVTISFYVSGNAFSDAADPKSHV</sequence>
<comment type="similarity">
    <text evidence="9">Belongs to the binding-protein-dependent transport system permease family. OppBC subfamily.</text>
</comment>
<evidence type="ECO:0000256" key="8">
    <source>
        <dbReference type="ARBA" id="ARBA00023136"/>
    </source>
</evidence>
<dbReference type="PROSITE" id="PS50928">
    <property type="entry name" value="ABC_TM1"/>
    <property type="match status" value="1"/>
</dbReference>
<feature type="transmembrane region" description="Helical" evidence="10">
    <location>
        <begin position="309"/>
        <end position="329"/>
    </location>
</feature>
<keyword evidence="7 10" id="KW-1133">Transmembrane helix</keyword>
<organism evidence="12 13">
    <name type="scientific">Filifactor villosus</name>
    <dbReference type="NCBI Taxonomy" id="29374"/>
    <lineage>
        <taxon>Bacteria</taxon>
        <taxon>Bacillati</taxon>
        <taxon>Bacillota</taxon>
        <taxon>Clostridia</taxon>
        <taxon>Peptostreptococcales</taxon>
        <taxon>Filifactoraceae</taxon>
        <taxon>Filifactor</taxon>
    </lineage>
</organism>
<evidence type="ECO:0000256" key="4">
    <source>
        <dbReference type="ARBA" id="ARBA00022692"/>
    </source>
</evidence>
<evidence type="ECO:0000256" key="5">
    <source>
        <dbReference type="ARBA" id="ARBA00022856"/>
    </source>
</evidence>
<gene>
    <name evidence="12" type="ORF">ACFO4R_01485</name>
</gene>
<dbReference type="CDD" id="cd06261">
    <property type="entry name" value="TM_PBP2"/>
    <property type="match status" value="1"/>
</dbReference>
<feature type="transmembrane region" description="Helical" evidence="10">
    <location>
        <begin position="145"/>
        <end position="167"/>
    </location>
</feature>
<accession>A0ABV9QM29</accession>
<evidence type="ECO:0000256" key="10">
    <source>
        <dbReference type="RuleBase" id="RU363032"/>
    </source>
</evidence>
<name>A0ABV9QM29_9FIRM</name>
<feature type="domain" description="ABC transmembrane type-1" evidence="11">
    <location>
        <begin position="141"/>
        <end position="331"/>
    </location>
</feature>
<protein>
    <submittedName>
        <fullName evidence="12">ABC transporter permease</fullName>
    </submittedName>
</protein>
<evidence type="ECO:0000259" key="11">
    <source>
        <dbReference type="PROSITE" id="PS50928"/>
    </source>
</evidence>
<dbReference type="Gene3D" id="1.10.3720.10">
    <property type="entry name" value="MetI-like"/>
    <property type="match status" value="1"/>
</dbReference>
<keyword evidence="2 10" id="KW-0813">Transport</keyword>
<evidence type="ECO:0000256" key="6">
    <source>
        <dbReference type="ARBA" id="ARBA00022927"/>
    </source>
</evidence>
<comment type="caution">
    <text evidence="12">The sequence shown here is derived from an EMBL/GenBank/DDBJ whole genome shotgun (WGS) entry which is preliminary data.</text>
</comment>
<dbReference type="Pfam" id="PF12911">
    <property type="entry name" value="OppC_N"/>
    <property type="match status" value="1"/>
</dbReference>
<proteinExistence type="inferred from homology"/>
<keyword evidence="6" id="KW-0653">Protein transport</keyword>
<keyword evidence="13" id="KW-1185">Reference proteome</keyword>
<feature type="transmembrane region" description="Helical" evidence="10">
    <location>
        <begin position="205"/>
        <end position="222"/>
    </location>
</feature>
<evidence type="ECO:0000256" key="9">
    <source>
        <dbReference type="ARBA" id="ARBA00024202"/>
    </source>
</evidence>
<dbReference type="InterPro" id="IPR050366">
    <property type="entry name" value="BP-dependent_transpt_permease"/>
</dbReference>
<evidence type="ECO:0000256" key="2">
    <source>
        <dbReference type="ARBA" id="ARBA00022448"/>
    </source>
</evidence>
<feature type="transmembrane region" description="Helical" evidence="10">
    <location>
        <begin position="179"/>
        <end position="199"/>
    </location>
</feature>
<dbReference type="InterPro" id="IPR025966">
    <property type="entry name" value="OppC_N"/>
</dbReference>
<dbReference type="Pfam" id="PF00528">
    <property type="entry name" value="BPD_transp_1"/>
    <property type="match status" value="1"/>
</dbReference>
<dbReference type="RefSeq" id="WP_379787194.1">
    <property type="nucleotide sequence ID" value="NZ_JBHSHL010000003.1"/>
</dbReference>
<dbReference type="PANTHER" id="PTHR43386:SF24">
    <property type="entry name" value="OLIGOPEPTIDE TRANSPORT SYSTEM PERMEASE PROTEIN AMID"/>
    <property type="match status" value="1"/>
</dbReference>
<reference evidence="13" key="1">
    <citation type="journal article" date="2019" name="Int. J. Syst. Evol. Microbiol.">
        <title>The Global Catalogue of Microorganisms (GCM) 10K type strain sequencing project: providing services to taxonomists for standard genome sequencing and annotation.</title>
        <authorList>
            <consortium name="The Broad Institute Genomics Platform"/>
            <consortium name="The Broad Institute Genome Sequencing Center for Infectious Disease"/>
            <person name="Wu L."/>
            <person name="Ma J."/>
        </authorList>
    </citation>
    <scope>NUCLEOTIDE SEQUENCE [LARGE SCALE GENOMIC DNA]</scope>
    <source>
        <strain evidence="13">CCUG 46385</strain>
    </source>
</reference>
<keyword evidence="8 10" id="KW-0472">Membrane</keyword>
<dbReference type="Proteomes" id="UP001595916">
    <property type="component" value="Unassembled WGS sequence"/>
</dbReference>
<comment type="subcellular location">
    <subcellularLocation>
        <location evidence="1 10">Cell membrane</location>
        <topology evidence="1 10">Multi-pass membrane protein</topology>
    </subcellularLocation>
</comment>
<dbReference type="PANTHER" id="PTHR43386">
    <property type="entry name" value="OLIGOPEPTIDE TRANSPORT SYSTEM PERMEASE PROTEIN APPC"/>
    <property type="match status" value="1"/>
</dbReference>
<evidence type="ECO:0000256" key="3">
    <source>
        <dbReference type="ARBA" id="ARBA00022475"/>
    </source>
</evidence>
<evidence type="ECO:0000313" key="12">
    <source>
        <dbReference type="EMBL" id="MFC4803744.1"/>
    </source>
</evidence>
<feature type="transmembrane region" description="Helical" evidence="10">
    <location>
        <begin position="253"/>
        <end position="271"/>
    </location>
</feature>
<evidence type="ECO:0000256" key="1">
    <source>
        <dbReference type="ARBA" id="ARBA00004651"/>
    </source>
</evidence>
<feature type="transmembrane region" description="Helical" evidence="10">
    <location>
        <begin position="63"/>
        <end position="84"/>
    </location>
</feature>
<dbReference type="InterPro" id="IPR035906">
    <property type="entry name" value="MetI-like_sf"/>
</dbReference>
<evidence type="ECO:0000256" key="7">
    <source>
        <dbReference type="ARBA" id="ARBA00022989"/>
    </source>
</evidence>
<dbReference type="InterPro" id="IPR000515">
    <property type="entry name" value="MetI-like"/>
</dbReference>
<keyword evidence="4 10" id="KW-0812">Transmembrane</keyword>
<evidence type="ECO:0000313" key="13">
    <source>
        <dbReference type="Proteomes" id="UP001595916"/>
    </source>
</evidence>